<dbReference type="Proteomes" id="UP000465304">
    <property type="component" value="Unassembled WGS sequence"/>
</dbReference>
<proteinExistence type="predicted"/>
<reference evidence="3 4" key="1">
    <citation type="journal article" date="2019" name="Emerg. Microbes Infect.">
        <title>Comprehensive subspecies identification of 175 nontuberculous mycobacteria species based on 7547 genomic profiles.</title>
        <authorList>
            <person name="Matsumoto Y."/>
            <person name="Kinjo T."/>
            <person name="Motooka D."/>
            <person name="Nabeya D."/>
            <person name="Jung N."/>
            <person name="Uechi K."/>
            <person name="Horii T."/>
            <person name="Iida T."/>
            <person name="Fujita J."/>
            <person name="Nakamura S."/>
        </authorList>
    </citation>
    <scope>NUCLEOTIDE SEQUENCE [LARGE SCALE GENOMIC DNA]</scope>
    <source>
        <strain evidence="3 4">JCM 30996</strain>
    </source>
</reference>
<evidence type="ECO:0000256" key="2">
    <source>
        <dbReference type="SAM" id="Phobius"/>
    </source>
</evidence>
<feature type="compositionally biased region" description="Polar residues" evidence="1">
    <location>
        <begin position="271"/>
        <end position="280"/>
    </location>
</feature>
<accession>A0A7I9ZVG7</accession>
<evidence type="ECO:0000256" key="1">
    <source>
        <dbReference type="SAM" id="MobiDB-lite"/>
    </source>
</evidence>
<gene>
    <name evidence="3" type="ORF">MHIP_54170</name>
</gene>
<comment type="caution">
    <text evidence="3">The sequence shown here is derived from an EMBL/GenBank/DDBJ whole genome shotgun (WGS) entry which is preliminary data.</text>
</comment>
<sequence length="280" mass="31480">MTATTTEPAVPAEPPSGYSLRSLRWHLRHNPKRELWVAWWSMVVFYQFFGVIFFIVTRTQPPPDPGLDVSGRVQWFHDNHHGLLIGFAVIFIVLGMTAPINALIAYSMRRMSVSPVFGYSYLVLYSLSAIPGMLLLCIVLTVGAYRPDRSPELISWLYDFAFLSFVGTMGVFLIGSLVWMTAILLDKNRVLPKWFGYLNLCNALTEVVVSPAWIFDRGVFAWNGLIAWWINMVVFGIYTGAFILLLKKLIQREDFGTGPLPEVGSGHRSDGSTPAAQEGR</sequence>
<evidence type="ECO:0000313" key="4">
    <source>
        <dbReference type="Proteomes" id="UP000465304"/>
    </source>
</evidence>
<feature type="transmembrane region" description="Helical" evidence="2">
    <location>
        <begin position="197"/>
        <end position="214"/>
    </location>
</feature>
<feature type="transmembrane region" description="Helical" evidence="2">
    <location>
        <begin position="226"/>
        <end position="246"/>
    </location>
</feature>
<feature type="transmembrane region" description="Helical" evidence="2">
    <location>
        <begin position="162"/>
        <end position="185"/>
    </location>
</feature>
<dbReference type="RefSeq" id="WP_205390475.1">
    <property type="nucleotide sequence ID" value="NZ_BLLB01000002.1"/>
</dbReference>
<name>A0A7I9ZVG7_9MYCO</name>
<feature type="region of interest" description="Disordered" evidence="1">
    <location>
        <begin position="260"/>
        <end position="280"/>
    </location>
</feature>
<keyword evidence="2" id="KW-0472">Membrane</keyword>
<keyword evidence="4" id="KW-1185">Reference proteome</keyword>
<dbReference type="EMBL" id="BLLB01000002">
    <property type="protein sequence ID" value="GFH04934.1"/>
    <property type="molecule type" value="Genomic_DNA"/>
</dbReference>
<dbReference type="AlphaFoldDB" id="A0A7I9ZVG7"/>
<organism evidence="3 4">
    <name type="scientific">Mycolicibacterium hippocampi</name>
    <dbReference type="NCBI Taxonomy" id="659824"/>
    <lineage>
        <taxon>Bacteria</taxon>
        <taxon>Bacillati</taxon>
        <taxon>Actinomycetota</taxon>
        <taxon>Actinomycetes</taxon>
        <taxon>Mycobacteriales</taxon>
        <taxon>Mycobacteriaceae</taxon>
        <taxon>Mycolicibacterium</taxon>
    </lineage>
</organism>
<keyword evidence="2" id="KW-0812">Transmembrane</keyword>
<feature type="transmembrane region" description="Helical" evidence="2">
    <location>
        <begin position="83"/>
        <end position="106"/>
    </location>
</feature>
<protein>
    <submittedName>
        <fullName evidence="3">Uncharacterized protein</fullName>
    </submittedName>
</protein>
<evidence type="ECO:0000313" key="3">
    <source>
        <dbReference type="EMBL" id="GFH04934.1"/>
    </source>
</evidence>
<keyword evidence="2" id="KW-1133">Transmembrane helix</keyword>
<feature type="transmembrane region" description="Helical" evidence="2">
    <location>
        <begin position="35"/>
        <end position="56"/>
    </location>
</feature>
<feature type="transmembrane region" description="Helical" evidence="2">
    <location>
        <begin position="118"/>
        <end position="142"/>
    </location>
</feature>